<dbReference type="RefSeq" id="WP_038665533.1">
    <property type="nucleotide sequence ID" value="NZ_CP009571.1"/>
</dbReference>
<dbReference type="eggNOG" id="COG2128">
    <property type="taxonomic scope" value="Bacteria"/>
</dbReference>
<dbReference type="InterPro" id="IPR003779">
    <property type="entry name" value="CMD-like"/>
</dbReference>
<dbReference type="STRING" id="1549858.MC45_16540"/>
<dbReference type="PANTHER" id="PTHR34846:SF11">
    <property type="entry name" value="4-CARBOXYMUCONOLACTONE DECARBOXYLASE FAMILY PROTEIN (AFU_ORTHOLOGUE AFUA_6G11590)"/>
    <property type="match status" value="1"/>
</dbReference>
<keyword evidence="3" id="KW-1185">Reference proteome</keyword>
<evidence type="ECO:0000313" key="2">
    <source>
        <dbReference type="EMBL" id="AIT07709.1"/>
    </source>
</evidence>
<evidence type="ECO:0000313" key="3">
    <source>
        <dbReference type="Proteomes" id="UP000033200"/>
    </source>
</evidence>
<dbReference type="AlphaFoldDB" id="A0A097EJG5"/>
<dbReference type="Pfam" id="PF02627">
    <property type="entry name" value="CMD"/>
    <property type="match status" value="1"/>
</dbReference>
<reference evidence="2 3" key="1">
    <citation type="submission" date="2014-09" db="EMBL/GenBank/DDBJ databases">
        <title>Using Illumina technology Improving SMRT sequencing Genome Assembly by RASTools.</title>
        <authorList>
            <person name="Zhou Y."/>
            <person name="Ma T."/>
            <person name="Liu T."/>
        </authorList>
    </citation>
    <scope>NUCLEOTIDE SEQUENCE [LARGE SCALE GENOMIC DNA]</scope>
    <source>
        <strain evidence="2 3">ATCC 55669</strain>
    </source>
</reference>
<gene>
    <name evidence="2" type="ORF">MC45_16540</name>
</gene>
<proteinExistence type="predicted"/>
<accession>A0A097EJG5</accession>
<protein>
    <submittedName>
        <fullName evidence="2">Carboxymuconolactone decarboxylase</fullName>
    </submittedName>
</protein>
<dbReference type="Proteomes" id="UP000033200">
    <property type="component" value="Chromosome"/>
</dbReference>
<dbReference type="PANTHER" id="PTHR34846">
    <property type="entry name" value="4-CARBOXYMUCONOLACTONE DECARBOXYLASE FAMILY PROTEIN (AFU_ORTHOLOGUE AFUA_6G11590)"/>
    <property type="match status" value="1"/>
</dbReference>
<dbReference type="InterPro" id="IPR029032">
    <property type="entry name" value="AhpD-like"/>
</dbReference>
<dbReference type="SUPFAM" id="SSF69118">
    <property type="entry name" value="AhpD-like"/>
    <property type="match status" value="1"/>
</dbReference>
<feature type="domain" description="Carboxymuconolactone decarboxylase-like" evidence="1">
    <location>
        <begin position="34"/>
        <end position="99"/>
    </location>
</feature>
<organism evidence="2 3">
    <name type="scientific">Sphingomonas taxi</name>
    <dbReference type="NCBI Taxonomy" id="1549858"/>
    <lineage>
        <taxon>Bacteria</taxon>
        <taxon>Pseudomonadati</taxon>
        <taxon>Pseudomonadota</taxon>
        <taxon>Alphaproteobacteria</taxon>
        <taxon>Sphingomonadales</taxon>
        <taxon>Sphingomonadaceae</taxon>
        <taxon>Sphingomonas</taxon>
    </lineage>
</organism>
<sequence>MGRLRYLDNADLAPEFQDIPRMKSNITRAVAHSPKLARLVAGRGMYLRHDSGLDARLRELAILQVGYSTRSAYEWAHHVDVALSFGVTEDDIRAIATETAGETSHLEPLAVAVLAATRTLTDDLILPQPLFDTLAAALPTDQLVDLLVAIGEYNGLVRVMAAIEIDLEPEYVRYLDRFPLASPSISAKES</sequence>
<dbReference type="EMBL" id="CP009571">
    <property type="protein sequence ID" value="AIT07709.1"/>
    <property type="molecule type" value="Genomic_DNA"/>
</dbReference>
<dbReference type="HOGENOM" id="CLU_082760_2_4_5"/>
<evidence type="ECO:0000259" key="1">
    <source>
        <dbReference type="Pfam" id="PF02627"/>
    </source>
</evidence>
<dbReference type="GO" id="GO:0051920">
    <property type="term" value="F:peroxiredoxin activity"/>
    <property type="evidence" value="ECO:0007669"/>
    <property type="project" value="InterPro"/>
</dbReference>
<dbReference type="Gene3D" id="1.20.1290.10">
    <property type="entry name" value="AhpD-like"/>
    <property type="match status" value="1"/>
</dbReference>
<name>A0A097EJG5_9SPHN</name>
<dbReference type="KEGG" id="stax:MC45_16540"/>